<accession>A0A813FCF5</accession>
<dbReference type="AlphaFoldDB" id="A0A813FCF5"/>
<gene>
    <name evidence="1" type="ORF">PGLA1383_LOCUS25947</name>
</gene>
<dbReference type="EMBL" id="CAJNNV010022348">
    <property type="protein sequence ID" value="CAE8608046.1"/>
    <property type="molecule type" value="Genomic_DNA"/>
</dbReference>
<feature type="non-terminal residue" evidence="1">
    <location>
        <position position="78"/>
    </location>
</feature>
<comment type="caution">
    <text evidence="1">The sequence shown here is derived from an EMBL/GenBank/DDBJ whole genome shotgun (WGS) entry which is preliminary data.</text>
</comment>
<organism evidence="1 2">
    <name type="scientific">Polarella glacialis</name>
    <name type="common">Dinoflagellate</name>
    <dbReference type="NCBI Taxonomy" id="89957"/>
    <lineage>
        <taxon>Eukaryota</taxon>
        <taxon>Sar</taxon>
        <taxon>Alveolata</taxon>
        <taxon>Dinophyceae</taxon>
        <taxon>Suessiales</taxon>
        <taxon>Suessiaceae</taxon>
        <taxon>Polarella</taxon>
    </lineage>
</organism>
<dbReference type="Proteomes" id="UP000654075">
    <property type="component" value="Unassembled WGS sequence"/>
</dbReference>
<reference evidence="1" key="1">
    <citation type="submission" date="2021-02" db="EMBL/GenBank/DDBJ databases">
        <authorList>
            <person name="Dougan E. K."/>
            <person name="Rhodes N."/>
            <person name="Thang M."/>
            <person name="Chan C."/>
        </authorList>
    </citation>
    <scope>NUCLEOTIDE SEQUENCE</scope>
</reference>
<evidence type="ECO:0000313" key="2">
    <source>
        <dbReference type="Proteomes" id="UP000654075"/>
    </source>
</evidence>
<evidence type="ECO:0000313" key="1">
    <source>
        <dbReference type="EMBL" id="CAE8608046.1"/>
    </source>
</evidence>
<proteinExistence type="predicted"/>
<feature type="non-terminal residue" evidence="1">
    <location>
        <position position="1"/>
    </location>
</feature>
<keyword evidence="2" id="KW-1185">Reference proteome</keyword>
<protein>
    <submittedName>
        <fullName evidence="1">Uncharacterized protein</fullName>
    </submittedName>
</protein>
<sequence>LELDACATEWHLGWEAFLCALGCQPSDPTGVPEAGGLPVAEGYVEASLLLGGVLSSGSFWQQTAKSEKTLAYLEKCLG</sequence>
<name>A0A813FCF5_POLGL</name>